<reference evidence="2 3" key="1">
    <citation type="journal article" date="2016" name="Nat. Commun.">
        <title>Thousands of microbial genomes shed light on interconnected biogeochemical processes in an aquifer system.</title>
        <authorList>
            <person name="Anantharaman K."/>
            <person name="Brown C.T."/>
            <person name="Hug L.A."/>
            <person name="Sharon I."/>
            <person name="Castelle C.J."/>
            <person name="Probst A.J."/>
            <person name="Thomas B.C."/>
            <person name="Singh A."/>
            <person name="Wilkins M.J."/>
            <person name="Karaoz U."/>
            <person name="Brodie E.L."/>
            <person name="Williams K.H."/>
            <person name="Hubbard S.S."/>
            <person name="Banfield J.F."/>
        </authorList>
    </citation>
    <scope>NUCLEOTIDE SEQUENCE [LARGE SCALE GENOMIC DNA]</scope>
</reference>
<evidence type="ECO:0000313" key="3">
    <source>
        <dbReference type="Proteomes" id="UP000177912"/>
    </source>
</evidence>
<protein>
    <recommendedName>
        <fullName evidence="4">30S ribosomal protein S21</fullName>
    </recommendedName>
</protein>
<organism evidence="2 3">
    <name type="scientific">Candidatus Doudnabacteria bacterium RIFCSPHIGHO2_01_FULL_43_23</name>
    <dbReference type="NCBI Taxonomy" id="1817822"/>
    <lineage>
        <taxon>Bacteria</taxon>
        <taxon>Candidatus Doudnaibacteriota</taxon>
    </lineage>
</organism>
<evidence type="ECO:0000313" key="2">
    <source>
        <dbReference type="EMBL" id="OGE80644.1"/>
    </source>
</evidence>
<feature type="region of interest" description="Disordered" evidence="1">
    <location>
        <begin position="35"/>
        <end position="72"/>
    </location>
</feature>
<accession>A0A1F5NSV1</accession>
<evidence type="ECO:0000256" key="1">
    <source>
        <dbReference type="SAM" id="MobiDB-lite"/>
    </source>
</evidence>
<sequence>MMRRFGRRVLQSQVVARARKQRFHEKTLSKNLRRTKAVKRAEMREEREELTRQGKIPFNTFGQNRRYGNGRR</sequence>
<dbReference type="Proteomes" id="UP000177912">
    <property type="component" value="Unassembled WGS sequence"/>
</dbReference>
<name>A0A1F5NSV1_9BACT</name>
<proteinExistence type="predicted"/>
<dbReference type="AlphaFoldDB" id="A0A1F5NSV1"/>
<comment type="caution">
    <text evidence="2">The sequence shown here is derived from an EMBL/GenBank/DDBJ whole genome shotgun (WGS) entry which is preliminary data.</text>
</comment>
<dbReference type="STRING" id="1817822.A2826_00150"/>
<evidence type="ECO:0008006" key="4">
    <source>
        <dbReference type="Google" id="ProtNLM"/>
    </source>
</evidence>
<feature type="compositionally biased region" description="Basic and acidic residues" evidence="1">
    <location>
        <begin position="39"/>
        <end position="52"/>
    </location>
</feature>
<gene>
    <name evidence="2" type="ORF">A2826_00150</name>
</gene>
<dbReference type="EMBL" id="MFEI01000022">
    <property type="protein sequence ID" value="OGE80644.1"/>
    <property type="molecule type" value="Genomic_DNA"/>
</dbReference>